<comment type="caution">
    <text evidence="2">The sequence shown here is derived from an EMBL/GenBank/DDBJ whole genome shotgun (WGS) entry which is preliminary data.</text>
</comment>
<dbReference type="PROSITE" id="PS51257">
    <property type="entry name" value="PROKAR_LIPOPROTEIN"/>
    <property type="match status" value="1"/>
</dbReference>
<feature type="compositionally biased region" description="Polar residues" evidence="1">
    <location>
        <begin position="34"/>
        <end position="51"/>
    </location>
</feature>
<organism evidence="2">
    <name type="scientific">marine sediment metagenome</name>
    <dbReference type="NCBI Taxonomy" id="412755"/>
    <lineage>
        <taxon>unclassified sequences</taxon>
        <taxon>metagenomes</taxon>
        <taxon>ecological metagenomes</taxon>
    </lineage>
</organism>
<gene>
    <name evidence="2" type="ORF">S01H1_62660</name>
</gene>
<sequence length="191" mass="20853">MPTREDLMHRLLIPALAGAMITLSLSCAKNSQPQARAQEVSTQNPTVSVSEQIDAGAQPTGSTGPKRMGLLLAMVYIKDTSREGISKAPARLAVLHQQFGVWRYEYMEDYDSNVFHKAMVYAPVSGRPGVLTAGGTRAILKLWRLGFEPKVIWEGDFGGKVSRFRDFELADVYGDGRTSVVVATHDQGVVA</sequence>
<evidence type="ECO:0000313" key="2">
    <source>
        <dbReference type="EMBL" id="GAG41794.1"/>
    </source>
</evidence>
<feature type="region of interest" description="Disordered" evidence="1">
    <location>
        <begin position="34"/>
        <end position="62"/>
    </location>
</feature>
<feature type="non-terminal residue" evidence="2">
    <location>
        <position position="191"/>
    </location>
</feature>
<dbReference type="EMBL" id="BARS01041174">
    <property type="protein sequence ID" value="GAG41794.1"/>
    <property type="molecule type" value="Genomic_DNA"/>
</dbReference>
<protein>
    <submittedName>
        <fullName evidence="2">Uncharacterized protein</fullName>
    </submittedName>
</protein>
<accession>X0XF13</accession>
<dbReference type="AlphaFoldDB" id="X0XF13"/>
<name>X0XF13_9ZZZZ</name>
<proteinExistence type="predicted"/>
<reference evidence="2" key="1">
    <citation type="journal article" date="2014" name="Front. Microbiol.">
        <title>High frequency of phylogenetically diverse reductive dehalogenase-homologous genes in deep subseafloor sedimentary metagenomes.</title>
        <authorList>
            <person name="Kawai M."/>
            <person name="Futagami T."/>
            <person name="Toyoda A."/>
            <person name="Takaki Y."/>
            <person name="Nishi S."/>
            <person name="Hori S."/>
            <person name="Arai W."/>
            <person name="Tsubouchi T."/>
            <person name="Morono Y."/>
            <person name="Uchiyama I."/>
            <person name="Ito T."/>
            <person name="Fujiyama A."/>
            <person name="Inagaki F."/>
            <person name="Takami H."/>
        </authorList>
    </citation>
    <scope>NUCLEOTIDE SEQUENCE</scope>
    <source>
        <strain evidence="2">Expedition CK06-06</strain>
    </source>
</reference>
<evidence type="ECO:0000256" key="1">
    <source>
        <dbReference type="SAM" id="MobiDB-lite"/>
    </source>
</evidence>